<accession>S8AEA8</accession>
<reference evidence="2 3" key="1">
    <citation type="journal article" date="2013" name="PLoS Genet.">
        <title>Genomic mechanisms accounting for the adaptation to parasitism in nematode-trapping fungi.</title>
        <authorList>
            <person name="Meerupati T."/>
            <person name="Andersson K.M."/>
            <person name="Friman E."/>
            <person name="Kumar D."/>
            <person name="Tunlid A."/>
            <person name="Ahren D."/>
        </authorList>
    </citation>
    <scope>NUCLEOTIDE SEQUENCE [LARGE SCALE GENOMIC DNA]</scope>
    <source>
        <strain evidence="2 3">CBS 200.50</strain>
    </source>
</reference>
<protein>
    <submittedName>
        <fullName evidence="2">Uncharacterized protein</fullName>
    </submittedName>
</protein>
<gene>
    <name evidence="2" type="ORF">H072_6756</name>
</gene>
<comment type="caution">
    <text evidence="2">The sequence shown here is derived from an EMBL/GenBank/DDBJ whole genome shotgun (WGS) entry which is preliminary data.</text>
</comment>
<feature type="region of interest" description="Disordered" evidence="1">
    <location>
        <begin position="110"/>
        <end position="131"/>
    </location>
</feature>
<name>S8AEA8_DACHA</name>
<evidence type="ECO:0000313" key="2">
    <source>
        <dbReference type="EMBL" id="EPS39446.1"/>
    </source>
</evidence>
<dbReference type="AlphaFoldDB" id="S8AEA8"/>
<organism evidence="2 3">
    <name type="scientific">Dactylellina haptotyla (strain CBS 200.50)</name>
    <name type="common">Nematode-trapping fungus</name>
    <name type="synonym">Monacrosporium haptotylum</name>
    <dbReference type="NCBI Taxonomy" id="1284197"/>
    <lineage>
        <taxon>Eukaryota</taxon>
        <taxon>Fungi</taxon>
        <taxon>Dikarya</taxon>
        <taxon>Ascomycota</taxon>
        <taxon>Pezizomycotina</taxon>
        <taxon>Orbiliomycetes</taxon>
        <taxon>Orbiliales</taxon>
        <taxon>Orbiliaceae</taxon>
        <taxon>Dactylellina</taxon>
    </lineage>
</organism>
<evidence type="ECO:0000313" key="3">
    <source>
        <dbReference type="Proteomes" id="UP000015100"/>
    </source>
</evidence>
<sequence length="265" mass="30364">MTNRLKKPNPNAKNVEIGADEDFLWCPHGRKLEDECRCCRRPESARWRNMPRHHRVNLRLEPCPHIEHQDGIDLGCKYGCILFCQNKRCCPCICHKQANTETQICDVGFRENPNDPTESNSRREPTPMLSLPDIPTLEQMIKESKLVGSERNTRLPSANQDVCGGDNLESIIRAGNDTTRSQQTYATETSSALGDWNFDATPDGDKTQVASEQSRARESVRLSQRPQKYPTVESYNALELGNTQRDRTDRDRVYEHQSRESGNYR</sequence>
<evidence type="ECO:0000256" key="1">
    <source>
        <dbReference type="SAM" id="MobiDB-lite"/>
    </source>
</evidence>
<reference evidence="3" key="2">
    <citation type="submission" date="2013-04" db="EMBL/GenBank/DDBJ databases">
        <title>Genomic mechanisms accounting for the adaptation to parasitism in nematode-trapping fungi.</title>
        <authorList>
            <person name="Ahren D.G."/>
        </authorList>
    </citation>
    <scope>NUCLEOTIDE SEQUENCE [LARGE SCALE GENOMIC DNA]</scope>
    <source>
        <strain evidence="3">CBS 200.50</strain>
    </source>
</reference>
<proteinExistence type="predicted"/>
<dbReference type="EMBL" id="AQGS01000471">
    <property type="protein sequence ID" value="EPS39446.1"/>
    <property type="molecule type" value="Genomic_DNA"/>
</dbReference>
<feature type="compositionally biased region" description="Basic and acidic residues" evidence="1">
    <location>
        <begin position="244"/>
        <end position="259"/>
    </location>
</feature>
<feature type="region of interest" description="Disordered" evidence="1">
    <location>
        <begin position="193"/>
        <end position="265"/>
    </location>
</feature>
<dbReference type="Proteomes" id="UP000015100">
    <property type="component" value="Unassembled WGS sequence"/>
</dbReference>
<keyword evidence="3" id="KW-1185">Reference proteome</keyword>
<dbReference type="HOGENOM" id="CLU_1049816_0_0_1"/>